<protein>
    <submittedName>
        <fullName evidence="1">Uncharacterized protein</fullName>
    </submittedName>
</protein>
<dbReference type="Proteomes" id="UP000541558">
    <property type="component" value="Unassembled WGS sequence"/>
</dbReference>
<dbReference type="OrthoDB" id="3543113at2759"/>
<keyword evidence="2" id="KW-1185">Reference proteome</keyword>
<gene>
    <name evidence="1" type="ORF">D9611_012066</name>
</gene>
<proteinExistence type="predicted"/>
<comment type="caution">
    <text evidence="1">The sequence shown here is derived from an EMBL/GenBank/DDBJ whole genome shotgun (WGS) entry which is preliminary data.</text>
</comment>
<evidence type="ECO:0000313" key="2">
    <source>
        <dbReference type="Proteomes" id="UP000541558"/>
    </source>
</evidence>
<name>A0A8H5AT00_9AGAR</name>
<dbReference type="EMBL" id="JAACJK010000230">
    <property type="protein sequence ID" value="KAF5310338.1"/>
    <property type="molecule type" value="Genomic_DNA"/>
</dbReference>
<sequence>MSEDQTAANTDNGKRVLDSLELTSIIFQSLKDIAIQEEGISTRIDSIPVFPSSWTAPWARLALVNRAFFHASTGVLWEHLSSFDPLFRLLCPPETSDFGDTLYPEQNLSAISAKAWDRFSFYSSKTRTLAFTKTALSPHPIPLPWIFQISNSKDRPDPLLPALARLFVNSDDDLSLFITFSIAHLVKCVLVDLGERSSSAAITTHLRQRESCTTKFLRLAQPSNALVLGNVAQIASLNGLELTISGLQGAQLWRLQSLQCLEWFRLTILVNPEPDDEQDFFPFSTASQAPVIRKTSLPTLVSFVVVAGGLDHLRLSTSMVLGNLNALQMEVLPPSEESILVPLAATAYAKGNLSLKRFTLMAPRDIHMSPRAVEPARGDAKYSDYGEFLSSLAALHNMTFFRILHIPFFEFDIQHRLLDVASRFPQLLTLSLQPRAVTRRPADALETVGLQALANLSPKCPCLTDIGIYLNFSDIPNIADGCTPMLKVKGIFFRASLKKLGLEEWPSGEKLRLAQYLHRMFPQLNELATGWLKDSRDWKHWKEIEQLLSFSRDIRAQTIQDLANARTDACATASNVRHPFRNLPAAGL</sequence>
<dbReference type="AlphaFoldDB" id="A0A8H5AT00"/>
<reference evidence="1 2" key="1">
    <citation type="journal article" date="2020" name="ISME J.">
        <title>Uncovering the hidden diversity of litter-decomposition mechanisms in mushroom-forming fungi.</title>
        <authorList>
            <person name="Floudas D."/>
            <person name="Bentzer J."/>
            <person name="Ahren D."/>
            <person name="Johansson T."/>
            <person name="Persson P."/>
            <person name="Tunlid A."/>
        </authorList>
    </citation>
    <scope>NUCLEOTIDE SEQUENCE [LARGE SCALE GENOMIC DNA]</scope>
    <source>
        <strain evidence="1 2">CBS 175.51</strain>
    </source>
</reference>
<organism evidence="1 2">
    <name type="scientific">Ephemerocybe angulata</name>
    <dbReference type="NCBI Taxonomy" id="980116"/>
    <lineage>
        <taxon>Eukaryota</taxon>
        <taxon>Fungi</taxon>
        <taxon>Dikarya</taxon>
        <taxon>Basidiomycota</taxon>
        <taxon>Agaricomycotina</taxon>
        <taxon>Agaricomycetes</taxon>
        <taxon>Agaricomycetidae</taxon>
        <taxon>Agaricales</taxon>
        <taxon>Agaricineae</taxon>
        <taxon>Psathyrellaceae</taxon>
        <taxon>Ephemerocybe</taxon>
    </lineage>
</organism>
<accession>A0A8H5AT00</accession>
<evidence type="ECO:0000313" key="1">
    <source>
        <dbReference type="EMBL" id="KAF5310338.1"/>
    </source>
</evidence>